<dbReference type="EMBL" id="CP023406">
    <property type="protein sequence ID" value="ATD66650.1"/>
    <property type="molecule type" value="Genomic_DNA"/>
</dbReference>
<evidence type="ECO:0000313" key="4">
    <source>
        <dbReference type="EMBL" id="ATD66650.1"/>
    </source>
</evidence>
<dbReference type="SUPFAM" id="SSF55031">
    <property type="entry name" value="Bacterial exopeptidase dimerisation domain"/>
    <property type="match status" value="1"/>
</dbReference>
<dbReference type="KEGG" id="lum:CNR27_03625"/>
<dbReference type="NCBIfam" id="TIGR01891">
    <property type="entry name" value="amidohydrolases"/>
    <property type="match status" value="1"/>
</dbReference>
<gene>
    <name evidence="4" type="ORF">CNR27_03625</name>
</gene>
<evidence type="ECO:0000256" key="2">
    <source>
        <dbReference type="PIRSR" id="PIRSR005962-1"/>
    </source>
</evidence>
<dbReference type="Pfam" id="PF01546">
    <property type="entry name" value="Peptidase_M20"/>
    <property type="match status" value="1"/>
</dbReference>
<dbReference type="Proteomes" id="UP000218968">
    <property type="component" value="Chromosome"/>
</dbReference>
<name>A0A290XC05_9GAMM</name>
<evidence type="ECO:0000256" key="1">
    <source>
        <dbReference type="ARBA" id="ARBA00022801"/>
    </source>
</evidence>
<proteinExistence type="predicted"/>
<feature type="binding site" evidence="2">
    <location>
        <position position="112"/>
    </location>
    <ligand>
        <name>Mn(2+)</name>
        <dbReference type="ChEBI" id="CHEBI:29035"/>
        <label>2</label>
    </ligand>
</feature>
<feature type="domain" description="Peptidase M20 dimerisation" evidence="3">
    <location>
        <begin position="192"/>
        <end position="289"/>
    </location>
</feature>
<dbReference type="SUPFAM" id="SSF53187">
    <property type="entry name" value="Zn-dependent exopeptidases"/>
    <property type="match status" value="1"/>
</dbReference>
<keyword evidence="2" id="KW-0479">Metal-binding</keyword>
<protein>
    <submittedName>
        <fullName evidence="4">Amidohydrolase</fullName>
    </submittedName>
</protein>
<keyword evidence="2" id="KW-0464">Manganese</keyword>
<feature type="binding site" evidence="2">
    <location>
        <position position="171"/>
    </location>
    <ligand>
        <name>Mn(2+)</name>
        <dbReference type="ChEBI" id="CHEBI:29035"/>
        <label>2</label>
    </ligand>
</feature>
<accession>A0A290XC05</accession>
<sequence length="392" mass="41711">MTAKLPAIPEPVAALAAQMTAWRHEIHAWPELGFEEVKTSALVARELRALGLEVQTGLGVTGIVAVIDSGKPGMSIGLRADMDALPMDEVAGERGELPYRSQRPGVAHTCGHDGHTAALLGTARHLVAHPPASGRVVLIFQPAEEGGRGAIRMIEDGLLTRWPCDEVYAFHNMPALPTGEASVRSGATLQSLAVFEIAIEGVGGHAAAPHRANDPLQVAARLAVDISAIVGRHIDPMEAALINVGSLQAGTTHNIIPSTASLSGTIRSLSKDVHDELLKRLRALCEGHAQISGCRIALEIPHSCPPCVNAPEQAALAAEAIADVLGADHVKTDLRAYPFSDDFSYLLEQWPGAYMFLGMDSAMCHHPTFRFDDGLLPVAAAMFDRIVRRRLG</sequence>
<feature type="binding site" evidence="2">
    <location>
        <position position="365"/>
    </location>
    <ligand>
        <name>Mn(2+)</name>
        <dbReference type="ChEBI" id="CHEBI:29035"/>
        <label>2</label>
    </ligand>
</feature>
<dbReference type="RefSeq" id="WP_096296977.1">
    <property type="nucleotide sequence ID" value="NZ_CP023406.1"/>
</dbReference>
<dbReference type="GO" id="GO:0046872">
    <property type="term" value="F:metal ion binding"/>
    <property type="evidence" value="ECO:0007669"/>
    <property type="project" value="UniProtKB-KW"/>
</dbReference>
<reference evidence="5" key="1">
    <citation type="submission" date="2017-09" db="EMBL/GenBank/DDBJ databases">
        <title>Luteimonas liuhanmingii sp.nov., isolated from the intestinal contents of Tibetan Plateau Pika in Yushu, Qinghai Province, China.</title>
        <authorList>
            <person name="Gui Z."/>
        </authorList>
    </citation>
    <scope>NUCLEOTIDE SEQUENCE [LARGE SCALE GENOMIC DNA]</scope>
    <source>
        <strain evidence="5">100111</strain>
    </source>
</reference>
<feature type="binding site" evidence="2">
    <location>
        <position position="145"/>
    </location>
    <ligand>
        <name>Mn(2+)</name>
        <dbReference type="ChEBI" id="CHEBI:29035"/>
        <label>2</label>
    </ligand>
</feature>
<dbReference type="PANTHER" id="PTHR11014:SF63">
    <property type="entry name" value="METALLOPEPTIDASE, PUTATIVE (AFU_ORTHOLOGUE AFUA_6G09600)-RELATED"/>
    <property type="match status" value="1"/>
</dbReference>
<dbReference type="InterPro" id="IPR002933">
    <property type="entry name" value="Peptidase_M20"/>
</dbReference>
<keyword evidence="5" id="KW-1185">Reference proteome</keyword>
<feature type="binding site" evidence="2">
    <location>
        <position position="110"/>
    </location>
    <ligand>
        <name>Mn(2+)</name>
        <dbReference type="ChEBI" id="CHEBI:29035"/>
        <label>2</label>
    </ligand>
</feature>
<dbReference type="PIRSF" id="PIRSF005962">
    <property type="entry name" value="Pept_M20D_amidohydro"/>
    <property type="match status" value="1"/>
</dbReference>
<dbReference type="InterPro" id="IPR017439">
    <property type="entry name" value="Amidohydrolase"/>
</dbReference>
<organism evidence="4 5">
    <name type="scientific">Luteimonas chenhongjianii</name>
    <dbReference type="NCBI Taxonomy" id="2006110"/>
    <lineage>
        <taxon>Bacteria</taxon>
        <taxon>Pseudomonadati</taxon>
        <taxon>Pseudomonadota</taxon>
        <taxon>Gammaproteobacteria</taxon>
        <taxon>Lysobacterales</taxon>
        <taxon>Lysobacteraceae</taxon>
        <taxon>Luteimonas</taxon>
    </lineage>
</organism>
<evidence type="ECO:0000313" key="5">
    <source>
        <dbReference type="Proteomes" id="UP000218968"/>
    </source>
</evidence>
<dbReference type="GO" id="GO:0050118">
    <property type="term" value="F:N-acetyldiaminopimelate deacetylase activity"/>
    <property type="evidence" value="ECO:0007669"/>
    <property type="project" value="UniProtKB-ARBA"/>
</dbReference>
<dbReference type="InterPro" id="IPR036264">
    <property type="entry name" value="Bact_exopeptidase_dim_dom"/>
</dbReference>
<dbReference type="InterPro" id="IPR011650">
    <property type="entry name" value="Peptidase_M20_dimer"/>
</dbReference>
<dbReference type="Gene3D" id="3.40.630.10">
    <property type="entry name" value="Zn peptidases"/>
    <property type="match status" value="1"/>
</dbReference>
<comment type="cofactor">
    <cofactor evidence="2">
        <name>Mn(2+)</name>
        <dbReference type="ChEBI" id="CHEBI:29035"/>
    </cofactor>
    <text evidence="2">The Mn(2+) ion enhances activity.</text>
</comment>
<evidence type="ECO:0000259" key="3">
    <source>
        <dbReference type="Pfam" id="PF07687"/>
    </source>
</evidence>
<dbReference type="OrthoDB" id="9777385at2"/>
<keyword evidence="1 4" id="KW-0378">Hydrolase</keyword>
<dbReference type="Gene3D" id="3.30.70.360">
    <property type="match status" value="1"/>
</dbReference>
<dbReference type="GO" id="GO:0019877">
    <property type="term" value="P:diaminopimelate biosynthetic process"/>
    <property type="evidence" value="ECO:0007669"/>
    <property type="project" value="UniProtKB-ARBA"/>
</dbReference>
<dbReference type="PANTHER" id="PTHR11014">
    <property type="entry name" value="PEPTIDASE M20 FAMILY MEMBER"/>
    <property type="match status" value="1"/>
</dbReference>
<dbReference type="Pfam" id="PF07687">
    <property type="entry name" value="M20_dimer"/>
    <property type="match status" value="1"/>
</dbReference>
<dbReference type="AlphaFoldDB" id="A0A290XC05"/>
<dbReference type="FunFam" id="3.30.70.360:FF:000001">
    <property type="entry name" value="N-acetyldiaminopimelate deacetylase"/>
    <property type="match status" value="1"/>
</dbReference>